<protein>
    <recommendedName>
        <fullName evidence="5">HBS1-like protein N-terminal domain-containing protein</fullName>
    </recommendedName>
</protein>
<keyword evidence="3" id="KW-0378">Hydrolase</keyword>
<organism evidence="6 7">
    <name type="scientific">Pichia kudriavzevii</name>
    <name type="common">Yeast</name>
    <name type="synonym">Issatchenkia orientalis</name>
    <dbReference type="NCBI Taxonomy" id="4909"/>
    <lineage>
        <taxon>Eukaryota</taxon>
        <taxon>Fungi</taxon>
        <taxon>Dikarya</taxon>
        <taxon>Ascomycota</taxon>
        <taxon>Saccharomycotina</taxon>
        <taxon>Pichiomycetes</taxon>
        <taxon>Pichiales</taxon>
        <taxon>Pichiaceae</taxon>
        <taxon>Pichia</taxon>
    </lineage>
</organism>
<dbReference type="InterPro" id="IPR015033">
    <property type="entry name" value="HBS1-like_N"/>
</dbReference>
<dbReference type="Proteomes" id="UP000195871">
    <property type="component" value="Unassembled WGS sequence"/>
</dbReference>
<evidence type="ECO:0000256" key="1">
    <source>
        <dbReference type="ARBA" id="ARBA00004496"/>
    </source>
</evidence>
<evidence type="ECO:0000313" key="7">
    <source>
        <dbReference type="Proteomes" id="UP000195871"/>
    </source>
</evidence>
<gene>
    <name evidence="6" type="ORF">CAS74_001792</name>
</gene>
<evidence type="ECO:0000256" key="4">
    <source>
        <dbReference type="ARBA" id="ARBA00022917"/>
    </source>
</evidence>
<keyword evidence="4" id="KW-0648">Protein biosynthesis</keyword>
<evidence type="ECO:0000313" key="6">
    <source>
        <dbReference type="EMBL" id="OUT23472.1"/>
    </source>
</evidence>
<evidence type="ECO:0000256" key="3">
    <source>
        <dbReference type="ARBA" id="ARBA00022801"/>
    </source>
</evidence>
<evidence type="ECO:0000256" key="2">
    <source>
        <dbReference type="ARBA" id="ARBA00022490"/>
    </source>
</evidence>
<dbReference type="GO" id="GO:0005737">
    <property type="term" value="C:cytoplasm"/>
    <property type="evidence" value="ECO:0007669"/>
    <property type="project" value="UniProtKB-SubCell"/>
</dbReference>
<reference evidence="6 7" key="1">
    <citation type="submission" date="2017-05" db="EMBL/GenBank/DDBJ databases">
        <title>The Genome Sequence of Candida krusei Ckrusei653.</title>
        <authorList>
            <person name="Cuomo C."/>
            <person name="Forche A."/>
            <person name="Young S."/>
            <person name="Abouelleil A."/>
            <person name="Cao P."/>
            <person name="Chapman S."/>
            <person name="Cusick C."/>
            <person name="Shea T."/>
            <person name="Nusbaum C."/>
            <person name="Birren B."/>
        </authorList>
    </citation>
    <scope>NUCLEOTIDE SEQUENCE [LARGE SCALE GENOMIC DNA]</scope>
    <source>
        <strain evidence="6 7">Ckrusei653</strain>
    </source>
</reference>
<dbReference type="EMBL" id="NHMM01000002">
    <property type="protein sequence ID" value="OUT23472.1"/>
    <property type="molecule type" value="Genomic_DNA"/>
</dbReference>
<evidence type="ECO:0000259" key="5">
    <source>
        <dbReference type="Pfam" id="PF08938"/>
    </source>
</evidence>
<dbReference type="GO" id="GO:0006412">
    <property type="term" value="P:translation"/>
    <property type="evidence" value="ECO:0007669"/>
    <property type="project" value="UniProtKB-KW"/>
</dbReference>
<dbReference type="VEuPathDB" id="FungiDB:C5L36_0A05870"/>
<dbReference type="AlphaFoldDB" id="A0A1Z8JSS3"/>
<comment type="subcellular location">
    <subcellularLocation>
        <location evidence="1">Cytoplasm</location>
    </subcellularLocation>
</comment>
<dbReference type="Pfam" id="PF08938">
    <property type="entry name" value="HBS1_N"/>
    <property type="match status" value="1"/>
</dbReference>
<comment type="caution">
    <text evidence="6">The sequence shown here is derived from an EMBL/GenBank/DDBJ whole genome shotgun (WGS) entry which is preliminary data.</text>
</comment>
<keyword evidence="2" id="KW-0963">Cytoplasm</keyword>
<feature type="domain" description="HBS1-like protein N-terminal" evidence="5">
    <location>
        <begin position="5"/>
        <end position="74"/>
    </location>
</feature>
<dbReference type="GO" id="GO:0016787">
    <property type="term" value="F:hydrolase activity"/>
    <property type="evidence" value="ECO:0007669"/>
    <property type="project" value="UniProtKB-KW"/>
</dbReference>
<sequence length="96" mass="11329">MDEYDGYSDHSYEGFDEDALDDEEYELLYAQLPSFRNKVKSKNYHIDEDLLKEYLWEAEFDPDVAFEIVTENHKRIVQQPPFPTSKLNKCSSPSLT</sequence>
<proteinExistence type="predicted"/>
<accession>A0A1Z8JSS3</accession>
<name>A0A1Z8JSS3_PICKU</name>